<dbReference type="EMBL" id="CP022298">
    <property type="protein sequence ID" value="AZN65537.1"/>
    <property type="molecule type" value="Genomic_DNA"/>
</dbReference>
<gene>
    <name evidence="1" type="ORF">CFH90_16475</name>
</gene>
<dbReference type="Proteomes" id="UP000276980">
    <property type="component" value="Chromosome"/>
</dbReference>
<accession>A0A3Q8XFS0</accession>
<sequence>MGITKDEGTRLIGQSYADFITVYLKILDYSDATRALLCNIEGEYHDKYQRCPVIFGFDRHANHRTYAKSKGKF</sequence>
<dbReference type="AlphaFoldDB" id="A0A3Q8XFS0"/>
<evidence type="ECO:0000313" key="2">
    <source>
        <dbReference type="Proteomes" id="UP000276980"/>
    </source>
</evidence>
<organism evidence="1 2">
    <name type="scientific">Acinetobacter johnsonii</name>
    <dbReference type="NCBI Taxonomy" id="40214"/>
    <lineage>
        <taxon>Bacteria</taxon>
        <taxon>Pseudomonadati</taxon>
        <taxon>Pseudomonadota</taxon>
        <taxon>Gammaproteobacteria</taxon>
        <taxon>Moraxellales</taxon>
        <taxon>Moraxellaceae</taxon>
        <taxon>Acinetobacter</taxon>
    </lineage>
</organism>
<name>A0A3Q8XFS0_ACIJO</name>
<reference evidence="1 2" key="1">
    <citation type="submission" date="2017-06" db="EMBL/GenBank/DDBJ databases">
        <title>Complete Genome Sequence of the Carbazole-Degrading Bacterium Acinetobacter johnsonii IC001.</title>
        <authorList>
            <person name="Vejarano F."/>
            <person name="Suzuki-Minakuchi C."/>
            <person name="Ohtsubo Y."/>
            <person name="Tsuda M."/>
            <person name="Okada K."/>
            <person name="Nojiri H."/>
        </authorList>
    </citation>
    <scope>NUCLEOTIDE SEQUENCE [LARGE SCALE GENOMIC DNA]</scope>
    <source>
        <strain evidence="1 2">IC001</strain>
    </source>
</reference>
<protein>
    <submittedName>
        <fullName evidence="1">Uncharacterized protein</fullName>
    </submittedName>
</protein>
<proteinExistence type="predicted"/>
<evidence type="ECO:0000313" key="1">
    <source>
        <dbReference type="EMBL" id="AZN65537.1"/>
    </source>
</evidence>